<organism evidence="6 7">
    <name type="scientific">Lactococcus nasutitermitis</name>
    <dbReference type="NCBI Taxonomy" id="1652957"/>
    <lineage>
        <taxon>Bacteria</taxon>
        <taxon>Bacillati</taxon>
        <taxon>Bacillota</taxon>
        <taxon>Bacilli</taxon>
        <taxon>Lactobacillales</taxon>
        <taxon>Streptococcaceae</taxon>
        <taxon>Lactococcus</taxon>
    </lineage>
</organism>
<dbReference type="SFLD" id="SFLDS00029">
    <property type="entry name" value="Radical_SAM"/>
    <property type="match status" value="1"/>
</dbReference>
<dbReference type="SFLD" id="SFLDG01067">
    <property type="entry name" value="SPASM/twitch_domain_containing"/>
    <property type="match status" value="1"/>
</dbReference>
<feature type="domain" description="Radical SAM core" evidence="5">
    <location>
        <begin position="1"/>
        <end position="212"/>
    </location>
</feature>
<dbReference type="SMART" id="SM00729">
    <property type="entry name" value="Elp3"/>
    <property type="match status" value="1"/>
</dbReference>
<keyword evidence="1" id="KW-0949">S-adenosyl-L-methionine</keyword>
<dbReference type="PROSITE" id="PS51918">
    <property type="entry name" value="RADICAL_SAM"/>
    <property type="match status" value="1"/>
</dbReference>
<dbReference type="SUPFAM" id="SSF102114">
    <property type="entry name" value="Radical SAM enzymes"/>
    <property type="match status" value="1"/>
</dbReference>
<comment type="caution">
    <text evidence="6">The sequence shown here is derived from an EMBL/GenBank/DDBJ whole genome shotgun (WGS) entry which is preliminary data.</text>
</comment>
<dbReference type="Proteomes" id="UP001595987">
    <property type="component" value="Unassembled WGS sequence"/>
</dbReference>
<dbReference type="PANTHER" id="PTHR11228:SF7">
    <property type="entry name" value="PQQA PEPTIDE CYCLASE"/>
    <property type="match status" value="1"/>
</dbReference>
<evidence type="ECO:0000256" key="3">
    <source>
        <dbReference type="ARBA" id="ARBA00023004"/>
    </source>
</evidence>
<evidence type="ECO:0000256" key="2">
    <source>
        <dbReference type="ARBA" id="ARBA00022723"/>
    </source>
</evidence>
<dbReference type="RefSeq" id="WP_213535766.1">
    <property type="nucleotide sequence ID" value="NZ_BOVQ01000005.1"/>
</dbReference>
<dbReference type="InterPro" id="IPR058240">
    <property type="entry name" value="rSAM_sf"/>
</dbReference>
<evidence type="ECO:0000256" key="1">
    <source>
        <dbReference type="ARBA" id="ARBA00022691"/>
    </source>
</evidence>
<sequence>MKYLFIRLHEACNAGCWFCNFAKSNDRFRLSPEKYQEILEECLRQKVNYIRFTGGEPLLDLNLPTYIRQATDLGIKCSIITNGSLLSRNVAKLKAAGLSQIIVSIDDIGENHNNNRQIKDLYNKAIDGLKRCKELGILTRVNTVCGPHNYKRMPQLKEEFSKIGVDYWELSALKLEEKIEYDATYDEIHEVIEKVYFSDDGIIPFGKMWCGDTLQEQNMYFKESIPPRVRTECSMTSRVRYYDAKNNNIYVCSLLPHRGLPKEDYYHFSENEKFAYTNDAIDRIAQKYRIHGKEICNGCSSTAAFYGERDCSYSEKSDWEY</sequence>
<dbReference type="EMBL" id="JBHSGD010000005">
    <property type="protein sequence ID" value="MFC4652714.1"/>
    <property type="molecule type" value="Genomic_DNA"/>
</dbReference>
<name>A0ABV9JHA6_9LACT</name>
<dbReference type="InterPro" id="IPR007197">
    <property type="entry name" value="rSAM"/>
</dbReference>
<dbReference type="Pfam" id="PF04055">
    <property type="entry name" value="Radical_SAM"/>
    <property type="match status" value="1"/>
</dbReference>
<evidence type="ECO:0000313" key="7">
    <source>
        <dbReference type="Proteomes" id="UP001595987"/>
    </source>
</evidence>
<gene>
    <name evidence="6" type="ORF">ACFO26_07310</name>
</gene>
<accession>A0ABV9JHA6</accession>
<keyword evidence="2" id="KW-0479">Metal-binding</keyword>
<dbReference type="InterPro" id="IPR013785">
    <property type="entry name" value="Aldolase_TIM"/>
</dbReference>
<evidence type="ECO:0000313" key="6">
    <source>
        <dbReference type="EMBL" id="MFC4652714.1"/>
    </source>
</evidence>
<dbReference type="InterPro" id="IPR050377">
    <property type="entry name" value="Radical_SAM_PqqE_MftC-like"/>
</dbReference>
<keyword evidence="7" id="KW-1185">Reference proteome</keyword>
<dbReference type="Gene3D" id="3.20.20.70">
    <property type="entry name" value="Aldolase class I"/>
    <property type="match status" value="1"/>
</dbReference>
<dbReference type="PANTHER" id="PTHR11228">
    <property type="entry name" value="RADICAL SAM DOMAIN PROTEIN"/>
    <property type="match status" value="1"/>
</dbReference>
<dbReference type="InterPro" id="IPR006638">
    <property type="entry name" value="Elp3/MiaA/NifB-like_rSAM"/>
</dbReference>
<dbReference type="CDD" id="cd01335">
    <property type="entry name" value="Radical_SAM"/>
    <property type="match status" value="1"/>
</dbReference>
<evidence type="ECO:0000256" key="4">
    <source>
        <dbReference type="ARBA" id="ARBA00023014"/>
    </source>
</evidence>
<proteinExistence type="predicted"/>
<reference evidence="7" key="1">
    <citation type="journal article" date="2019" name="Int. J. Syst. Evol. Microbiol.">
        <title>The Global Catalogue of Microorganisms (GCM) 10K type strain sequencing project: providing services to taxonomists for standard genome sequencing and annotation.</title>
        <authorList>
            <consortium name="The Broad Institute Genomics Platform"/>
            <consortium name="The Broad Institute Genome Sequencing Center for Infectious Disease"/>
            <person name="Wu L."/>
            <person name="Ma J."/>
        </authorList>
    </citation>
    <scope>NUCLEOTIDE SEQUENCE [LARGE SCALE GENOMIC DNA]</scope>
    <source>
        <strain evidence="7">CCUG 63287</strain>
    </source>
</reference>
<evidence type="ECO:0000259" key="5">
    <source>
        <dbReference type="PROSITE" id="PS51918"/>
    </source>
</evidence>
<keyword evidence="4" id="KW-0411">Iron-sulfur</keyword>
<protein>
    <submittedName>
        <fullName evidence="6">Radical SAM protein</fullName>
    </submittedName>
</protein>
<keyword evidence="3" id="KW-0408">Iron</keyword>